<evidence type="ECO:0000313" key="1">
    <source>
        <dbReference type="EMBL" id="CAE8714125.1"/>
    </source>
</evidence>
<accession>A0A813KX17</accession>
<protein>
    <submittedName>
        <fullName evidence="1">Uncharacterized protein</fullName>
    </submittedName>
</protein>
<name>A0A813KX17_POLGL</name>
<comment type="caution">
    <text evidence="1">The sequence shown here is derived from an EMBL/GenBank/DDBJ whole genome shotgun (WGS) entry which is preliminary data.</text>
</comment>
<dbReference type="EMBL" id="CAJNNW010032577">
    <property type="protein sequence ID" value="CAE8714125.1"/>
    <property type="molecule type" value="Genomic_DNA"/>
</dbReference>
<reference evidence="1" key="1">
    <citation type="submission" date="2021-02" db="EMBL/GenBank/DDBJ databases">
        <authorList>
            <person name="Dougan E. K."/>
            <person name="Rhodes N."/>
            <person name="Thang M."/>
            <person name="Chan C."/>
        </authorList>
    </citation>
    <scope>NUCLEOTIDE SEQUENCE</scope>
</reference>
<sequence>MSSAIISLTNFCDTGHPGSLFQVSVDYASGFTYVTTRHGSRQVASPFVYEGMRFTNRQKLMLRRLLYMFMYYVFYGQTFDDARVYTAFTRTPVRMRLPPFAVALDWFRAWATPLLLPGRNPAAVLGFTTRADDTVFVDAVFLSCPRHLWPPV</sequence>
<gene>
    <name evidence="1" type="ORF">PGLA2088_LOCUS37833</name>
</gene>
<dbReference type="AlphaFoldDB" id="A0A813KX17"/>
<dbReference type="Proteomes" id="UP000626109">
    <property type="component" value="Unassembled WGS sequence"/>
</dbReference>
<evidence type="ECO:0000313" key="2">
    <source>
        <dbReference type="Proteomes" id="UP000626109"/>
    </source>
</evidence>
<organism evidence="1 2">
    <name type="scientific">Polarella glacialis</name>
    <name type="common">Dinoflagellate</name>
    <dbReference type="NCBI Taxonomy" id="89957"/>
    <lineage>
        <taxon>Eukaryota</taxon>
        <taxon>Sar</taxon>
        <taxon>Alveolata</taxon>
        <taxon>Dinophyceae</taxon>
        <taxon>Suessiales</taxon>
        <taxon>Suessiaceae</taxon>
        <taxon>Polarella</taxon>
    </lineage>
</organism>
<feature type="non-terminal residue" evidence="1">
    <location>
        <position position="152"/>
    </location>
</feature>
<proteinExistence type="predicted"/>